<dbReference type="Proteomes" id="UP000680656">
    <property type="component" value="Chromosome"/>
</dbReference>
<gene>
    <name evidence="2" type="ORF">KHC33_13790</name>
</gene>
<reference evidence="2 3" key="1">
    <citation type="submission" date="2021-05" db="EMBL/GenBank/DDBJ databases">
        <title>A novel Methanospirillum isolate from a pyrite-forming mixed culture.</title>
        <authorList>
            <person name="Bunk B."/>
            <person name="Sproer C."/>
            <person name="Spring S."/>
            <person name="Pester M."/>
        </authorList>
    </citation>
    <scope>NUCLEOTIDE SEQUENCE [LARGE SCALE GENOMIC DNA]</scope>
    <source>
        <strain evidence="2 3">J.3.6.1-F.2.7.3</strain>
    </source>
</reference>
<accession>A0A8E7B141</accession>
<protein>
    <submittedName>
        <fullName evidence="2">Uncharacterized protein</fullName>
    </submittedName>
</protein>
<evidence type="ECO:0000256" key="1">
    <source>
        <dbReference type="SAM" id="MobiDB-lite"/>
    </source>
</evidence>
<organism evidence="2 3">
    <name type="scientific">Methanospirillum purgamenti</name>
    <dbReference type="NCBI Taxonomy" id="2834276"/>
    <lineage>
        <taxon>Archaea</taxon>
        <taxon>Methanobacteriati</taxon>
        <taxon>Methanobacteriota</taxon>
        <taxon>Stenosarchaea group</taxon>
        <taxon>Methanomicrobia</taxon>
        <taxon>Methanomicrobiales</taxon>
        <taxon>Methanospirillaceae</taxon>
        <taxon>Methanospirillum</taxon>
    </lineage>
</organism>
<dbReference type="AlphaFoldDB" id="A0A8E7B141"/>
<dbReference type="EMBL" id="CP075546">
    <property type="protein sequence ID" value="QVV88386.1"/>
    <property type="molecule type" value="Genomic_DNA"/>
</dbReference>
<evidence type="ECO:0000313" key="3">
    <source>
        <dbReference type="Proteomes" id="UP000680656"/>
    </source>
</evidence>
<sequence length="63" mass="6886">MCTDIPEIMNRFERTEITIDNEVKIISESSSRAEGDIEAHRTLAPFSTGSYGPVGDNATLKGL</sequence>
<evidence type="ECO:0000313" key="2">
    <source>
        <dbReference type="EMBL" id="QVV88386.1"/>
    </source>
</evidence>
<feature type="region of interest" description="Disordered" evidence="1">
    <location>
        <begin position="44"/>
        <end position="63"/>
    </location>
</feature>
<dbReference type="KEGG" id="mrtj:KHC33_13790"/>
<proteinExistence type="predicted"/>
<keyword evidence="3" id="KW-1185">Reference proteome</keyword>
<dbReference type="GeneID" id="65098276"/>
<name>A0A8E7B141_9EURY</name>
<dbReference type="RefSeq" id="WP_214419196.1">
    <property type="nucleotide sequence ID" value="NZ_CP075546.1"/>
</dbReference>